<organism evidence="6">
    <name type="scientific">Oryza glumipatula</name>
    <dbReference type="NCBI Taxonomy" id="40148"/>
    <lineage>
        <taxon>Eukaryota</taxon>
        <taxon>Viridiplantae</taxon>
        <taxon>Streptophyta</taxon>
        <taxon>Embryophyta</taxon>
        <taxon>Tracheophyta</taxon>
        <taxon>Spermatophyta</taxon>
        <taxon>Magnoliopsida</taxon>
        <taxon>Liliopsida</taxon>
        <taxon>Poales</taxon>
        <taxon>Poaceae</taxon>
        <taxon>BOP clade</taxon>
        <taxon>Oryzoideae</taxon>
        <taxon>Oryzeae</taxon>
        <taxon>Oryzinae</taxon>
        <taxon>Oryza</taxon>
    </lineage>
</organism>
<evidence type="ECO:0000259" key="3">
    <source>
        <dbReference type="Pfam" id="PF00931"/>
    </source>
</evidence>
<dbReference type="PRINTS" id="PR00364">
    <property type="entry name" value="DISEASERSIST"/>
</dbReference>
<dbReference type="GO" id="GO:0043531">
    <property type="term" value="F:ADP binding"/>
    <property type="evidence" value="ECO:0007669"/>
    <property type="project" value="InterPro"/>
</dbReference>
<dbReference type="InterPro" id="IPR056789">
    <property type="entry name" value="LRR_R13L1-DRL21"/>
</dbReference>
<reference evidence="6" key="2">
    <citation type="submission" date="2018-05" db="EMBL/GenBank/DDBJ databases">
        <title>OgluRS3 (Oryza glumaepatula Reference Sequence Version 3).</title>
        <authorList>
            <person name="Zhang J."/>
            <person name="Kudrna D."/>
            <person name="Lee S."/>
            <person name="Talag J."/>
            <person name="Welchert J."/>
            <person name="Wing R.A."/>
        </authorList>
    </citation>
    <scope>NUCLEOTIDE SEQUENCE [LARGE SCALE GENOMIC DNA]</scope>
</reference>
<dbReference type="EnsemblPlants" id="OGLUM08G05500.1">
    <property type="protein sequence ID" value="OGLUM08G05500.1"/>
    <property type="gene ID" value="OGLUM08G05500"/>
</dbReference>
<dbReference type="eggNOG" id="KOG4658">
    <property type="taxonomic scope" value="Eukaryota"/>
</dbReference>
<dbReference type="InterPro" id="IPR044974">
    <property type="entry name" value="Disease_R_plants"/>
</dbReference>
<dbReference type="Gene3D" id="3.40.50.300">
    <property type="entry name" value="P-loop containing nucleotide triphosphate hydrolases"/>
    <property type="match status" value="1"/>
</dbReference>
<dbReference type="GO" id="GO:0098542">
    <property type="term" value="P:defense response to other organism"/>
    <property type="evidence" value="ECO:0007669"/>
    <property type="project" value="TreeGrafter"/>
</dbReference>
<dbReference type="Pfam" id="PF23559">
    <property type="entry name" value="WHD_DRP"/>
    <property type="match status" value="1"/>
</dbReference>
<dbReference type="Gene3D" id="3.80.10.10">
    <property type="entry name" value="Ribonuclease Inhibitor"/>
    <property type="match status" value="1"/>
</dbReference>
<dbReference type="Gramene" id="OGLUM08G05500.1">
    <property type="protein sequence ID" value="OGLUM08G05500.1"/>
    <property type="gene ID" value="OGLUM08G05500"/>
</dbReference>
<feature type="domain" description="R13L1/DRL21-like LRR repeat region" evidence="5">
    <location>
        <begin position="722"/>
        <end position="847"/>
    </location>
</feature>
<evidence type="ECO:0000259" key="5">
    <source>
        <dbReference type="Pfam" id="PF25019"/>
    </source>
</evidence>
<accession>A0A0E0ARR6</accession>
<keyword evidence="7" id="KW-1185">Reference proteome</keyword>
<feature type="domain" description="Disease resistance protein winged helix" evidence="4">
    <location>
        <begin position="456"/>
        <end position="519"/>
    </location>
</feature>
<dbReference type="AlphaFoldDB" id="A0A0E0ARR6"/>
<proteinExistence type="predicted"/>
<dbReference type="InterPro" id="IPR032675">
    <property type="entry name" value="LRR_dom_sf"/>
</dbReference>
<evidence type="ECO:0000313" key="6">
    <source>
        <dbReference type="EnsemblPlants" id="OGLUM08G05500.1"/>
    </source>
</evidence>
<evidence type="ECO:0000256" key="1">
    <source>
        <dbReference type="ARBA" id="ARBA00022737"/>
    </source>
</evidence>
<evidence type="ECO:0000259" key="4">
    <source>
        <dbReference type="Pfam" id="PF23559"/>
    </source>
</evidence>
<dbReference type="HOGENOM" id="CLU_000837_8_1_1"/>
<feature type="domain" description="NB-ARC" evidence="3">
    <location>
        <begin position="203"/>
        <end position="369"/>
    </location>
</feature>
<dbReference type="InterPro" id="IPR002182">
    <property type="entry name" value="NB-ARC"/>
</dbReference>
<keyword evidence="1" id="KW-0677">Repeat</keyword>
<dbReference type="PANTHER" id="PTHR23155:SF1133">
    <property type="entry name" value="NBS-LRR-LIKE PROTEIN"/>
    <property type="match status" value="1"/>
</dbReference>
<name>A0A0E0ARR6_9ORYZ</name>
<dbReference type="Pfam" id="PF00931">
    <property type="entry name" value="NB-ARC"/>
    <property type="match status" value="1"/>
</dbReference>
<dbReference type="SUPFAM" id="SSF52540">
    <property type="entry name" value="P-loop containing nucleoside triphosphate hydrolases"/>
    <property type="match status" value="1"/>
</dbReference>
<reference evidence="6" key="1">
    <citation type="submission" date="2015-04" db="UniProtKB">
        <authorList>
            <consortium name="EnsemblPlants"/>
        </authorList>
    </citation>
    <scope>IDENTIFICATION</scope>
</reference>
<protein>
    <submittedName>
        <fullName evidence="6">Uncharacterized protein</fullName>
    </submittedName>
</protein>
<dbReference type="InterPro" id="IPR036388">
    <property type="entry name" value="WH-like_DNA-bd_sf"/>
</dbReference>
<dbReference type="InterPro" id="IPR027417">
    <property type="entry name" value="P-loop_NTPase"/>
</dbReference>
<evidence type="ECO:0000313" key="7">
    <source>
        <dbReference type="Proteomes" id="UP000026961"/>
    </source>
</evidence>
<dbReference type="InterPro" id="IPR058922">
    <property type="entry name" value="WHD_DRP"/>
</dbReference>
<dbReference type="InterPro" id="IPR042197">
    <property type="entry name" value="Apaf_helical"/>
</dbReference>
<dbReference type="Proteomes" id="UP000026961">
    <property type="component" value="Chromosome 8"/>
</dbReference>
<dbReference type="STRING" id="40148.A0A0E0ARR6"/>
<evidence type="ECO:0000256" key="2">
    <source>
        <dbReference type="ARBA" id="ARBA00022821"/>
    </source>
</evidence>
<sequence>MPDPLIIVASSAATWVVKKLLDQLALPAIKALLRSKGLDDKEVWRLEDALQNAKLVLGAVPVGVRAAGIKIENVNLGEPILQVQQLAAELAKYLDELEYYDIREKVTQNIPRDSWNSFTYTVRSITHVGHSSKPAVTSSEISRVMSIVDRLNNICANVYDALKIDKLGAIIQSIRTPSTDTRETTYIRTESKKVFERGEKKKIVDLICNAASSGNELSVVPIIGDGGVGKTTLAREVYRDQEVKDNFDIMIWIYVSANFNEVKITQGILEQIPGCEYKSTNNLTVLHRGIQQHLNKRFLLVLDDVWEERESSWDRLLAPLRCTQVKGNVILLTTRSLSVADKTSKEEMYIKLDGMKKDVFWSFFKQCIFGDEKYEDKGRLQDIAKKIAIKLNGNPLAAKTVGTLLRRHVHEVHWRKILDIKEWIKPEGMGDLEPALMLSFNHLPYHLQLLFSYCAVFPKGYRFDKEQLIRMWITLGFVVDQWRNLEDAASYSFDDLVDRSFFQNDGQQFIVHDLLHDVAQQVSVHECLAIDGLNPGQKFFQSTRHVGIWTESVYKEDNMVRNQKFEEKLDKIQNSGMLTFLESLMLVGMYDENFSKKFSKILEKTHYVRLLQLSVMPFNADSLLSRIRNFIHLRYLELRSTPEMSMPLPTSICQLYHLQLLDVTHWSGLYDLPKGMSNLVNLRYLFVPGSGSLHSKISRVGELKLLQELKQFQVQKEDGFDISQLGSLNEISGSLSILGLENVTKKEEATQARIGDKMDLRTLSLTWGSVSGSCTVQREVMEGLKPHEDLASLLVFNYAGSTPSWWLRDDFSLRNLESFHLQDCAAVKILPPFEEMPYLKKLSLVGMPSLKNVRIDFNSADQMDLDLSEIEISQCSGLTSIRLHSCNALTKLSINDCEKLASLEGLPSSEQLRQFVVQGCPQLPSGSSIPT</sequence>
<dbReference type="Pfam" id="PF25019">
    <property type="entry name" value="LRR_R13L1-DRL21"/>
    <property type="match status" value="1"/>
</dbReference>
<dbReference type="Gene3D" id="1.10.8.430">
    <property type="entry name" value="Helical domain of apoptotic protease-activating factors"/>
    <property type="match status" value="1"/>
</dbReference>
<dbReference type="PANTHER" id="PTHR23155">
    <property type="entry name" value="DISEASE RESISTANCE PROTEIN RP"/>
    <property type="match status" value="1"/>
</dbReference>
<keyword evidence="2" id="KW-0611">Plant defense</keyword>
<dbReference type="Gene3D" id="1.10.10.10">
    <property type="entry name" value="Winged helix-like DNA-binding domain superfamily/Winged helix DNA-binding domain"/>
    <property type="match status" value="1"/>
</dbReference>
<dbReference type="SUPFAM" id="SSF52058">
    <property type="entry name" value="L domain-like"/>
    <property type="match status" value="1"/>
</dbReference>